<dbReference type="GO" id="GO:0098839">
    <property type="term" value="C:postsynaptic density membrane"/>
    <property type="evidence" value="ECO:0007669"/>
    <property type="project" value="TreeGrafter"/>
</dbReference>
<feature type="transmembrane region" description="Helical" evidence="7">
    <location>
        <begin position="315"/>
        <end position="337"/>
    </location>
</feature>
<comment type="caution">
    <text evidence="8">The sequence shown here is derived from an EMBL/GenBank/DDBJ whole genome shotgun (WGS) entry which is preliminary data.</text>
</comment>
<evidence type="ECO:0000313" key="8">
    <source>
        <dbReference type="EMBL" id="KAG0118008.1"/>
    </source>
</evidence>
<dbReference type="Gene3D" id="1.20.140.150">
    <property type="match status" value="1"/>
</dbReference>
<feature type="transmembrane region" description="Helical" evidence="7">
    <location>
        <begin position="26"/>
        <end position="49"/>
    </location>
</feature>
<evidence type="ECO:0000256" key="1">
    <source>
        <dbReference type="ARBA" id="ARBA00004141"/>
    </source>
</evidence>
<sequence length="1214" mass="134785">MPGQLDSESRGREGGFTMKTNRRCRALLAVSLNLMALLFSTTAFITTHWCEGTQRVPKPSCGKEKKTNCLNYGGNETANETNQNVVHYSWETGDDRFLFRYFHTGIWYSCEENINAAGKYKPTSSQPVLLCALLATGEPCRAVPWSRLALRREAAFETVLLLKSNLFPAGAGICLFTCWLLQGLSSPAQAAEQRRVPPCRALRAPLLRALREKCRSFIDLAPASEKGKTTQPRFLPILQIVQCSCKRTGCKCISVVLWYWCSPGADWLLLFPPGVLWLSVVSEVLYIMLLVVGFSLMCLELFHSSSVIDGLKLNAFAAVFTVLSGLLGMVAHMMYTQVFQVTVSLGPEDWRPHSWDYGWSFCLAWGSFTCCMAASVTTLNSYTKTVIEFRHKRKIFEQGFREEQNFLDQEAIKYFRERSVQSVTPSGQVSMHSAGFRRPRLSPTAALVGEASETPGEGVCERKMQKVLLDLVFLQLRDVSVPTLSPILIKIFTTCTQFTKSCAAKDTLELPSPTCPQPIPGCSAQLILWSKPTQIQQNTHGATHTVPPTLAHRSCMDWGPVGPKAQGCSVILPSSCGCSRSLLPSLFGKKVQALLKAVDCEEHTDPGLTQQRWAPQGDGPSQDGELRSTENSHQSLWPEVIYRYFGGRKYKQDALLFVRPVGQFLHGGREWLGSSEKVWNDQHFSSRSGRKREMRQTTMIFLILHLDMTGYFTFPPTPPPPCSFSYLMNKTLQPFFLPVTLHISSPSLPVPLAQCRASTPWSTHPTSVLDRHFPVSLLKIKALSLFPTAPFIIWDSGKESVSPILSGKTFLAPAPREEICFMKSTGCKMLLILHVFSQLYHCIVLHFNCMQLHKTAEDLLKISSHPLPSVSLLLLNFSIHIPRAASALKNLGKAFNTTSKSVYTPNSAAQPGLTPAQGVTQPSASHTEHIQNPLHPKARASHSSCHWENTEAAAEKSKIHGVTQQRRSPHCPPASFLPALSIPPEQPKGQGFFVLSHKLFSSCCFSSFSSPLLFWQLCPYGCVIIKMHSQEFCSFRSNSSTNTIITSIQGQHSQLTQAQCLSQVCSQLLAFFFFHIFKNTFQAPSPTHLSLLPGFWWILLSGQELLVGQREPLGKGHSCRDKDRSSSREDKGMCRLGVKAGEGCSEDKRSFWTCTQAGEGSRVPLELRPCREGSGHDPTLWEGGPEISTALPQSGTQPCAPCEANLTWLLNQHV</sequence>
<evidence type="ECO:0000256" key="3">
    <source>
        <dbReference type="ARBA" id="ARBA00022692"/>
    </source>
</evidence>
<accession>A0A835TUF4</accession>
<gene>
    <name evidence="9" type="ORF">IHE44_0004303</name>
    <name evidence="8" type="ORF">IHE44_001869</name>
</gene>
<proteinExistence type="inferred from homology"/>
<dbReference type="Proteomes" id="UP000618051">
    <property type="component" value="Unassembled WGS sequence"/>
</dbReference>
<dbReference type="PANTHER" id="PTHR10671:SF35">
    <property type="entry name" value="GERM CELL-SPECIFIC GENE 1-LIKE PROTEIN"/>
    <property type="match status" value="1"/>
</dbReference>
<evidence type="ECO:0000256" key="6">
    <source>
        <dbReference type="SAM" id="MobiDB-lite"/>
    </source>
</evidence>
<dbReference type="FunFam" id="1.20.140.150:FF:000051">
    <property type="entry name" value="Germ cell associated 1"/>
    <property type="match status" value="1"/>
</dbReference>
<comment type="subcellular location">
    <subcellularLocation>
        <location evidence="1">Membrane</location>
        <topology evidence="1">Multi-pass membrane protein</topology>
    </subcellularLocation>
</comment>
<dbReference type="EMBL" id="JADDUC020000017">
    <property type="protein sequence ID" value="KAI1233854.1"/>
    <property type="molecule type" value="Genomic_DNA"/>
</dbReference>
<keyword evidence="3 7" id="KW-0812">Transmembrane</keyword>
<evidence type="ECO:0000313" key="9">
    <source>
        <dbReference type="EMBL" id="KAI1233854.1"/>
    </source>
</evidence>
<dbReference type="InterPro" id="IPR012478">
    <property type="entry name" value="GSG-1"/>
</dbReference>
<evidence type="ECO:0008006" key="11">
    <source>
        <dbReference type="Google" id="ProtNLM"/>
    </source>
</evidence>
<reference evidence="9 10" key="2">
    <citation type="journal article" date="2021" name="J. Hered.">
        <title>Feather Gene Expression Elucidates the Developmental Basis of Plumage Iridescence in African Starlings.</title>
        <authorList>
            <person name="Rubenstein D.R."/>
            <person name="Corvelo A."/>
            <person name="MacManes M.D."/>
            <person name="Maia R."/>
            <person name="Narzisi G."/>
            <person name="Rousaki A."/>
            <person name="Vandenabeele P."/>
            <person name="Shawkey M.D."/>
            <person name="Solomon J."/>
        </authorList>
    </citation>
    <scope>NUCLEOTIDE SEQUENCE [LARGE SCALE GENOMIC DNA]</scope>
    <source>
        <strain evidence="9">SS15</strain>
    </source>
</reference>
<dbReference type="Pfam" id="PF07803">
    <property type="entry name" value="GSG-1"/>
    <property type="match status" value="1"/>
</dbReference>
<comment type="similarity">
    <text evidence="2">Belongs to the GSG1 family.</text>
</comment>
<reference evidence="8" key="1">
    <citation type="submission" date="2020-10" db="EMBL/GenBank/DDBJ databases">
        <title>Feather gene expression reveals the developmental basis of iridescence in African starlings.</title>
        <authorList>
            <person name="Rubenstein D.R."/>
        </authorList>
    </citation>
    <scope>NUCLEOTIDE SEQUENCE</scope>
    <source>
        <strain evidence="8">SS15</strain>
        <tissue evidence="8">Liver</tissue>
    </source>
</reference>
<dbReference type="EMBL" id="JADDUC010000122">
    <property type="protein sequence ID" value="KAG0118008.1"/>
    <property type="molecule type" value="Genomic_DNA"/>
</dbReference>
<dbReference type="PANTHER" id="PTHR10671">
    <property type="entry name" value="EPITHELIAL MEMBRANE PROTEIN-RELATED"/>
    <property type="match status" value="1"/>
</dbReference>
<evidence type="ECO:0000256" key="4">
    <source>
        <dbReference type="ARBA" id="ARBA00022989"/>
    </source>
</evidence>
<dbReference type="AlphaFoldDB" id="A0A835TUF4"/>
<evidence type="ECO:0000313" key="10">
    <source>
        <dbReference type="Proteomes" id="UP000618051"/>
    </source>
</evidence>
<name>A0A835TUF4_9PASS</name>
<evidence type="ECO:0000256" key="7">
    <source>
        <dbReference type="SAM" id="Phobius"/>
    </source>
</evidence>
<keyword evidence="4 7" id="KW-1133">Transmembrane helix</keyword>
<feature type="transmembrane region" description="Helical" evidence="7">
    <location>
        <begin position="284"/>
        <end position="303"/>
    </location>
</feature>
<feature type="region of interest" description="Disordered" evidence="6">
    <location>
        <begin position="906"/>
        <end position="929"/>
    </location>
</feature>
<protein>
    <recommendedName>
        <fullName evidence="11">Germ cell-specific gene 1-like protein</fullName>
    </recommendedName>
</protein>
<feature type="region of interest" description="Disordered" evidence="6">
    <location>
        <begin position="606"/>
        <end position="631"/>
    </location>
</feature>
<reference evidence="9" key="3">
    <citation type="submission" date="2022-01" db="EMBL/GenBank/DDBJ databases">
        <authorList>
            <person name="Rubenstein D.R."/>
        </authorList>
    </citation>
    <scope>NUCLEOTIDE SEQUENCE</scope>
    <source>
        <strain evidence="9">SS15</strain>
        <tissue evidence="9">Liver</tissue>
    </source>
</reference>
<organism evidence="8">
    <name type="scientific">Lamprotornis superbus</name>
    <dbReference type="NCBI Taxonomy" id="245042"/>
    <lineage>
        <taxon>Eukaryota</taxon>
        <taxon>Metazoa</taxon>
        <taxon>Chordata</taxon>
        <taxon>Craniata</taxon>
        <taxon>Vertebrata</taxon>
        <taxon>Euteleostomi</taxon>
        <taxon>Archelosauria</taxon>
        <taxon>Archosauria</taxon>
        <taxon>Dinosauria</taxon>
        <taxon>Saurischia</taxon>
        <taxon>Theropoda</taxon>
        <taxon>Coelurosauria</taxon>
        <taxon>Aves</taxon>
        <taxon>Neognathae</taxon>
        <taxon>Neoaves</taxon>
        <taxon>Telluraves</taxon>
        <taxon>Australaves</taxon>
        <taxon>Passeriformes</taxon>
        <taxon>Sturnidae</taxon>
        <taxon>Lamprotornis</taxon>
    </lineage>
</organism>
<evidence type="ECO:0000256" key="5">
    <source>
        <dbReference type="ARBA" id="ARBA00023136"/>
    </source>
</evidence>
<keyword evidence="10" id="KW-1185">Reference proteome</keyword>
<keyword evidence="5 7" id="KW-0472">Membrane</keyword>
<evidence type="ECO:0000256" key="2">
    <source>
        <dbReference type="ARBA" id="ARBA00007425"/>
    </source>
</evidence>
<dbReference type="InterPro" id="IPR050579">
    <property type="entry name" value="PMP-22/EMP/MP20-like"/>
</dbReference>